<sequence length="161" mass="16928">MSLVVLVLLGLLDAAFSGFRSAQGRSGLVDHAHEDHVGMLRGVRLFPWLSSAAVGVLAIDLLLGQDLEAYVSAADLFLLIIAPFAAVVLLALAAYGILRWELRYLASAIILGPCTFLRPYVVTAAAIVVIVRAGEVSVAVAATLAVIGVLAVEPVLDRRAK</sequence>
<organism evidence="2 3">
    <name type="scientific">Nocardioides albus</name>
    <dbReference type="NCBI Taxonomy" id="1841"/>
    <lineage>
        <taxon>Bacteria</taxon>
        <taxon>Bacillati</taxon>
        <taxon>Actinomycetota</taxon>
        <taxon>Actinomycetes</taxon>
        <taxon>Propionibacteriales</taxon>
        <taxon>Nocardioidaceae</taxon>
        <taxon>Nocardioides</taxon>
    </lineage>
</organism>
<accession>A0A7W5A3C0</accession>
<evidence type="ECO:0000313" key="2">
    <source>
        <dbReference type="EMBL" id="MBB3088499.1"/>
    </source>
</evidence>
<dbReference type="EMBL" id="JACHXG010000003">
    <property type="protein sequence ID" value="MBB3088499.1"/>
    <property type="molecule type" value="Genomic_DNA"/>
</dbReference>
<proteinExistence type="predicted"/>
<keyword evidence="1" id="KW-0812">Transmembrane</keyword>
<feature type="transmembrane region" description="Helical" evidence="1">
    <location>
        <begin position="138"/>
        <end position="156"/>
    </location>
</feature>
<gene>
    <name evidence="2" type="ORF">FHS12_001440</name>
</gene>
<keyword evidence="3" id="KW-1185">Reference proteome</keyword>
<keyword evidence="1" id="KW-1133">Transmembrane helix</keyword>
<evidence type="ECO:0000256" key="1">
    <source>
        <dbReference type="SAM" id="Phobius"/>
    </source>
</evidence>
<feature type="transmembrane region" description="Helical" evidence="1">
    <location>
        <begin position="45"/>
        <end position="64"/>
    </location>
</feature>
<protein>
    <submittedName>
        <fullName evidence="2">Uncharacterized protein</fullName>
    </submittedName>
</protein>
<comment type="caution">
    <text evidence="2">The sequence shown here is derived from an EMBL/GenBank/DDBJ whole genome shotgun (WGS) entry which is preliminary data.</text>
</comment>
<feature type="transmembrane region" description="Helical" evidence="1">
    <location>
        <begin position="104"/>
        <end position="131"/>
    </location>
</feature>
<dbReference type="AlphaFoldDB" id="A0A7W5A3C0"/>
<feature type="transmembrane region" description="Helical" evidence="1">
    <location>
        <begin position="76"/>
        <end position="98"/>
    </location>
</feature>
<dbReference type="RefSeq" id="WP_183543669.1">
    <property type="nucleotide sequence ID" value="NZ_BMQT01000003.1"/>
</dbReference>
<dbReference type="Proteomes" id="UP000577707">
    <property type="component" value="Unassembled WGS sequence"/>
</dbReference>
<keyword evidence="1" id="KW-0472">Membrane</keyword>
<reference evidence="2 3" key="1">
    <citation type="submission" date="2020-08" db="EMBL/GenBank/DDBJ databases">
        <title>Genomic Encyclopedia of Type Strains, Phase III (KMG-III): the genomes of soil and plant-associated and newly described type strains.</title>
        <authorList>
            <person name="Whitman W."/>
        </authorList>
    </citation>
    <scope>NUCLEOTIDE SEQUENCE [LARGE SCALE GENOMIC DNA]</scope>
    <source>
        <strain evidence="2 3">CECT 3302</strain>
    </source>
</reference>
<evidence type="ECO:0000313" key="3">
    <source>
        <dbReference type="Proteomes" id="UP000577707"/>
    </source>
</evidence>
<name>A0A7W5A3C0_9ACTN</name>